<accession>A0A4Y2SDG6</accession>
<protein>
    <recommendedName>
        <fullName evidence="3">BACK domain-containing protein</fullName>
    </recommendedName>
</protein>
<dbReference type="AlphaFoldDB" id="A0A4Y2SDG6"/>
<dbReference type="Proteomes" id="UP000499080">
    <property type="component" value="Unassembled WGS sequence"/>
</dbReference>
<evidence type="ECO:0000313" key="1">
    <source>
        <dbReference type="EMBL" id="GBN86107.1"/>
    </source>
</evidence>
<sequence>MNFSKLLDQPTNEFADIPLQLFKTLLEDIVFLNIPDGTSLWRGVEQWVSNSSERLPAVRELLRTIRFRNLNTHLVHHLQKSDTLRKIPYMKEMNHILLTSNLLELSVNFENVHPPSISKEISLNQDSQRNCVSLPRLPPRRQTSLCNIK</sequence>
<comment type="caution">
    <text evidence="1">The sequence shown here is derived from an EMBL/GenBank/DDBJ whole genome shotgun (WGS) entry which is preliminary data.</text>
</comment>
<name>A0A4Y2SDG6_ARAVE</name>
<organism evidence="1 2">
    <name type="scientific">Araneus ventricosus</name>
    <name type="common">Orbweaver spider</name>
    <name type="synonym">Epeira ventricosa</name>
    <dbReference type="NCBI Taxonomy" id="182803"/>
    <lineage>
        <taxon>Eukaryota</taxon>
        <taxon>Metazoa</taxon>
        <taxon>Ecdysozoa</taxon>
        <taxon>Arthropoda</taxon>
        <taxon>Chelicerata</taxon>
        <taxon>Arachnida</taxon>
        <taxon>Araneae</taxon>
        <taxon>Araneomorphae</taxon>
        <taxon>Entelegynae</taxon>
        <taxon>Araneoidea</taxon>
        <taxon>Araneidae</taxon>
        <taxon>Araneus</taxon>
    </lineage>
</organism>
<dbReference type="EMBL" id="BGPR01021116">
    <property type="protein sequence ID" value="GBN86107.1"/>
    <property type="molecule type" value="Genomic_DNA"/>
</dbReference>
<evidence type="ECO:0000313" key="2">
    <source>
        <dbReference type="Proteomes" id="UP000499080"/>
    </source>
</evidence>
<proteinExistence type="predicted"/>
<reference evidence="1 2" key="1">
    <citation type="journal article" date="2019" name="Sci. Rep.">
        <title>Orb-weaving spider Araneus ventricosus genome elucidates the spidroin gene catalogue.</title>
        <authorList>
            <person name="Kono N."/>
            <person name="Nakamura H."/>
            <person name="Ohtoshi R."/>
            <person name="Moran D.A.P."/>
            <person name="Shinohara A."/>
            <person name="Yoshida Y."/>
            <person name="Fujiwara M."/>
            <person name="Mori M."/>
            <person name="Tomita M."/>
            <person name="Arakawa K."/>
        </authorList>
    </citation>
    <scope>NUCLEOTIDE SEQUENCE [LARGE SCALE GENOMIC DNA]</scope>
</reference>
<keyword evidence="2" id="KW-1185">Reference proteome</keyword>
<gene>
    <name evidence="1" type="ORF">AVEN_58183_1</name>
</gene>
<evidence type="ECO:0008006" key="3">
    <source>
        <dbReference type="Google" id="ProtNLM"/>
    </source>
</evidence>
<dbReference type="Gene3D" id="1.25.40.420">
    <property type="match status" value="1"/>
</dbReference>